<dbReference type="Proteomes" id="UP000036261">
    <property type="component" value="Unassembled WGS sequence"/>
</dbReference>
<protein>
    <recommendedName>
        <fullName evidence="3">Pectate lyase superfamily protein domain-containing protein</fullName>
    </recommendedName>
</protein>
<dbReference type="InterPro" id="IPR012334">
    <property type="entry name" value="Pectin_lyas_fold"/>
</dbReference>
<evidence type="ECO:0008006" key="3">
    <source>
        <dbReference type="Google" id="ProtNLM"/>
    </source>
</evidence>
<keyword evidence="2" id="KW-1185">Reference proteome</keyword>
<evidence type="ECO:0000313" key="2">
    <source>
        <dbReference type="Proteomes" id="UP000036261"/>
    </source>
</evidence>
<gene>
    <name evidence="1" type="ORF">ACM46_02210</name>
</gene>
<accession>A0A0J7LBQ5</accession>
<comment type="caution">
    <text evidence="1">The sequence shown here is derived from an EMBL/GenBank/DDBJ whole genome shotgun (WGS) entry which is preliminary data.</text>
</comment>
<name>A0A0J7LBQ5_9FLAO</name>
<organism evidence="1 2">
    <name type="scientific">Chryseobacterium angstadtii</name>
    <dbReference type="NCBI Taxonomy" id="558151"/>
    <lineage>
        <taxon>Bacteria</taxon>
        <taxon>Pseudomonadati</taxon>
        <taxon>Bacteroidota</taxon>
        <taxon>Flavobacteriia</taxon>
        <taxon>Flavobacteriales</taxon>
        <taxon>Weeksellaceae</taxon>
        <taxon>Chryseobacterium group</taxon>
        <taxon>Chryseobacterium</taxon>
    </lineage>
</organism>
<proteinExistence type="predicted"/>
<dbReference type="InterPro" id="IPR011050">
    <property type="entry name" value="Pectin_lyase_fold/virulence"/>
</dbReference>
<dbReference type="PATRIC" id="fig|558151.6.peg.459"/>
<dbReference type="AlphaFoldDB" id="A0A0J7LBQ5"/>
<evidence type="ECO:0000313" key="1">
    <source>
        <dbReference type="EMBL" id="KMQ66375.1"/>
    </source>
</evidence>
<dbReference type="Gene3D" id="2.160.20.10">
    <property type="entry name" value="Single-stranded right-handed beta-helix, Pectin lyase-like"/>
    <property type="match status" value="1"/>
</dbReference>
<sequence>MRITKNKKNMPLQLLNPATQETLNYFLTNTFLHNNNPIPNSINSTDGVIYLEYSGSYYVLEDFMGGNPINARRFGTSTDKGYSSAAINKAIKLTKEYNYKSLYVPSGDYKISETITIDVTDDTTIIIDGQLSTIPSFTNTEGIVIGRSQAQTGALNSLSGLNIKGLNCSAEKRDYSNPVGIKIINIIFSTIEIKRVTGFGIGTLFYSDNDAGGISYNSFYLNYLHNNTTNLKFEKANTSGYINENTFYGGSFNHTRDFPDGITYNIEMKHNPLNDHPYNNNRFLYPSFEDNNVSAIAAIMTGDSNTIVSPRMENSQNHQYKIILDEHSIRCQVLSKGFVLNESSIDNQGKENSYETNTGNFLRTNSANPVLTLQNGASSSLKLYSGLDASTPTPNEVFFVTGEGKGYYSHSIYAEQGIRWVTSDGSRNDRGLFSGIGDPTVSANPGSLYVNNNGGNTMLWVKASGGGSAGWKPVGTQAAPLTVPVPPSPVNAQDVWARLEDLENKLKAAGLLSS</sequence>
<dbReference type="SUPFAM" id="SSF51126">
    <property type="entry name" value="Pectin lyase-like"/>
    <property type="match status" value="1"/>
</dbReference>
<reference evidence="1 2" key="1">
    <citation type="journal article" date="2013" name="Int. J. Syst. Evol. Microbiol.">
        <title>Chryseobacterium angstadtii sp. nov., isolated from a newt tank.</title>
        <authorList>
            <person name="Kirk K.E."/>
            <person name="Hoffman J.A."/>
            <person name="Smith K.A."/>
            <person name="Strahan B.L."/>
            <person name="Failor K.C."/>
            <person name="Krebs J.E."/>
            <person name="Gale A.N."/>
            <person name="Do T.D."/>
            <person name="Sontag T.C."/>
            <person name="Batties A.M."/>
            <person name="Mistiszyn K."/>
            <person name="Newman J.D."/>
        </authorList>
    </citation>
    <scope>NUCLEOTIDE SEQUENCE [LARGE SCALE GENOMIC DNA]</scope>
    <source>
        <strain evidence="1 2">KM</strain>
    </source>
</reference>
<dbReference type="EMBL" id="LFND01000001">
    <property type="protein sequence ID" value="KMQ66375.1"/>
    <property type="molecule type" value="Genomic_DNA"/>
</dbReference>